<dbReference type="SUPFAM" id="SSF46689">
    <property type="entry name" value="Homeodomain-like"/>
    <property type="match status" value="2"/>
</dbReference>
<dbReference type="GO" id="GO:0032259">
    <property type="term" value="P:methylation"/>
    <property type="evidence" value="ECO:0007669"/>
    <property type="project" value="UniProtKB-KW"/>
</dbReference>
<dbReference type="InterPro" id="IPR018062">
    <property type="entry name" value="HTH_AraC-typ_CS"/>
</dbReference>
<dbReference type="InterPro" id="IPR020449">
    <property type="entry name" value="Tscrpt_reg_AraC-type_HTH"/>
</dbReference>
<keyword evidence="2" id="KW-0238">DNA-binding</keyword>
<dbReference type="GO" id="GO:0043565">
    <property type="term" value="F:sequence-specific DNA binding"/>
    <property type="evidence" value="ECO:0007669"/>
    <property type="project" value="InterPro"/>
</dbReference>
<keyword evidence="1" id="KW-0805">Transcription regulation</keyword>
<evidence type="ECO:0000256" key="3">
    <source>
        <dbReference type="ARBA" id="ARBA00023163"/>
    </source>
</evidence>
<evidence type="ECO:0000259" key="4">
    <source>
        <dbReference type="PROSITE" id="PS01124"/>
    </source>
</evidence>
<dbReference type="Pfam" id="PF02311">
    <property type="entry name" value="AraC_binding"/>
    <property type="match status" value="1"/>
</dbReference>
<dbReference type="STRING" id="39482.ERS852491_02082"/>
<dbReference type="GO" id="GO:0003700">
    <property type="term" value="F:DNA-binding transcription factor activity"/>
    <property type="evidence" value="ECO:0007669"/>
    <property type="project" value="InterPro"/>
</dbReference>
<keyword evidence="5" id="KW-0808">Transferase</keyword>
<name>A0A174ETM9_9FIRM</name>
<evidence type="ECO:0000313" key="5">
    <source>
        <dbReference type="EMBL" id="CUO39859.1"/>
    </source>
</evidence>
<dbReference type="Gene3D" id="1.10.10.60">
    <property type="entry name" value="Homeodomain-like"/>
    <property type="match status" value="2"/>
</dbReference>
<keyword evidence="3" id="KW-0804">Transcription</keyword>
<dbReference type="InterPro" id="IPR018060">
    <property type="entry name" value="HTH_AraC"/>
</dbReference>
<dbReference type="InterPro" id="IPR009057">
    <property type="entry name" value="Homeodomain-like_sf"/>
</dbReference>
<gene>
    <name evidence="5" type="primary">adaA_3</name>
    <name evidence="5" type="ORF">ERS852491_02082</name>
</gene>
<dbReference type="EMBL" id="CYZU01000017">
    <property type="protein sequence ID" value="CUO39859.1"/>
    <property type="molecule type" value="Genomic_DNA"/>
</dbReference>
<evidence type="ECO:0000313" key="6">
    <source>
        <dbReference type="Proteomes" id="UP000095544"/>
    </source>
</evidence>
<dbReference type="InterPro" id="IPR037923">
    <property type="entry name" value="HTH-like"/>
</dbReference>
<dbReference type="PROSITE" id="PS01124">
    <property type="entry name" value="HTH_ARAC_FAMILY_2"/>
    <property type="match status" value="1"/>
</dbReference>
<dbReference type="PROSITE" id="PS00041">
    <property type="entry name" value="HTH_ARAC_FAMILY_1"/>
    <property type="match status" value="1"/>
</dbReference>
<evidence type="ECO:0000256" key="1">
    <source>
        <dbReference type="ARBA" id="ARBA00023015"/>
    </source>
</evidence>
<dbReference type="RefSeq" id="WP_050640508.1">
    <property type="nucleotide sequence ID" value="NZ_CABKUE010000008.1"/>
</dbReference>
<dbReference type="OrthoDB" id="337756at2"/>
<dbReference type="SUPFAM" id="SSF51215">
    <property type="entry name" value="Regulatory protein AraC"/>
    <property type="match status" value="1"/>
</dbReference>
<organism evidence="5 6">
    <name type="scientific">Faecalicatena contorta</name>
    <dbReference type="NCBI Taxonomy" id="39482"/>
    <lineage>
        <taxon>Bacteria</taxon>
        <taxon>Bacillati</taxon>
        <taxon>Bacillota</taxon>
        <taxon>Clostridia</taxon>
        <taxon>Lachnospirales</taxon>
        <taxon>Lachnospiraceae</taxon>
        <taxon>Faecalicatena</taxon>
    </lineage>
</organism>
<protein>
    <submittedName>
        <fullName evidence="5">Methylphosphotriester-DNA--protein-cysteine S-methyltransferase</fullName>
        <ecNumber evidence="5">2.1.1.-</ecNumber>
    </submittedName>
</protein>
<dbReference type="Gene3D" id="2.60.120.10">
    <property type="entry name" value="Jelly Rolls"/>
    <property type="match status" value="1"/>
</dbReference>
<evidence type="ECO:0000256" key="2">
    <source>
        <dbReference type="ARBA" id="ARBA00023125"/>
    </source>
</evidence>
<dbReference type="EC" id="2.1.1.-" evidence="5"/>
<dbReference type="Proteomes" id="UP000095544">
    <property type="component" value="Unassembled WGS sequence"/>
</dbReference>
<reference evidence="5 6" key="1">
    <citation type="submission" date="2015-09" db="EMBL/GenBank/DDBJ databases">
        <authorList>
            <consortium name="Pathogen Informatics"/>
        </authorList>
    </citation>
    <scope>NUCLEOTIDE SEQUENCE [LARGE SCALE GENOMIC DNA]</scope>
    <source>
        <strain evidence="5 6">2789STDY5834876</strain>
    </source>
</reference>
<dbReference type="SMART" id="SM00342">
    <property type="entry name" value="HTH_ARAC"/>
    <property type="match status" value="1"/>
</dbReference>
<dbReference type="PANTHER" id="PTHR43280:SF28">
    <property type="entry name" value="HTH-TYPE TRANSCRIPTIONAL ACTIVATOR RHAS"/>
    <property type="match status" value="1"/>
</dbReference>
<keyword evidence="5" id="KW-0489">Methyltransferase</keyword>
<dbReference type="Pfam" id="PF12833">
    <property type="entry name" value="HTH_18"/>
    <property type="match status" value="1"/>
</dbReference>
<dbReference type="GO" id="GO:0008168">
    <property type="term" value="F:methyltransferase activity"/>
    <property type="evidence" value="ECO:0007669"/>
    <property type="project" value="UniProtKB-KW"/>
</dbReference>
<dbReference type="InterPro" id="IPR003313">
    <property type="entry name" value="AraC-bd"/>
</dbReference>
<feature type="domain" description="HTH araC/xylS-type" evidence="4">
    <location>
        <begin position="187"/>
        <end position="285"/>
    </location>
</feature>
<proteinExistence type="predicted"/>
<accession>A0A174ETM9</accession>
<sequence>MNSQNVRITTDFSGLDIPNLHLMSRVEYRGSDNAPLKPHLHKDCFELCYHFEGRQHYELGGRLYDVHSGDIFIAMPNELHSTGLWTEEKSKFYYLIFSCMPDTRNFLGLDDAASDCIRDTLYSIQTRLFRGIPILKKLMDELLSISTNPSPFCRARTVSLLTELFYHLSRLLQAENTGTDTIPEDIRTIIDYMGAHLDESCRSESLAGLIHLSPPQFQRKFRRSTGFSPYDYLQRLRIDKAQELLTGSEMSVTDISHSLGFSSSQHFAGVFKQYTGQTPSAFRRKLR</sequence>
<dbReference type="AlphaFoldDB" id="A0A174ETM9"/>
<dbReference type="InterPro" id="IPR014710">
    <property type="entry name" value="RmlC-like_jellyroll"/>
</dbReference>
<dbReference type="PRINTS" id="PR00032">
    <property type="entry name" value="HTHARAC"/>
</dbReference>
<dbReference type="PANTHER" id="PTHR43280">
    <property type="entry name" value="ARAC-FAMILY TRANSCRIPTIONAL REGULATOR"/>
    <property type="match status" value="1"/>
</dbReference>